<dbReference type="Pfam" id="PF24434">
    <property type="entry name" value="DUF7557"/>
    <property type="match status" value="1"/>
</dbReference>
<accession>A0A9E4ZJ91</accession>
<gene>
    <name evidence="1" type="ORF">FKB36_05645</name>
</gene>
<dbReference type="InterPro" id="IPR055979">
    <property type="entry name" value="DUF7557"/>
</dbReference>
<evidence type="ECO:0000313" key="1">
    <source>
        <dbReference type="EMBL" id="MCT8336992.1"/>
    </source>
</evidence>
<reference evidence="1" key="1">
    <citation type="submission" date="2019-06" db="EMBL/GenBank/DDBJ databases">
        <title>Methanoculleus strain from Tamsui River, Taipei, Taiwan.</title>
        <authorList>
            <person name="You Y.-T."/>
            <person name="Chen S.-C."/>
            <person name="Lai S.-J."/>
            <person name="Lee Y.-C."/>
            <person name="Lai M.-C."/>
        </authorList>
    </citation>
    <scope>NUCLEOTIDE SEQUENCE</scope>
    <source>
        <strain evidence="1">Afa-1</strain>
    </source>
</reference>
<dbReference type="AlphaFoldDB" id="A0A9E4ZJ91"/>
<dbReference type="Proteomes" id="UP001065682">
    <property type="component" value="Unassembled WGS sequence"/>
</dbReference>
<name>A0A9E4ZJ91_9EURY</name>
<keyword evidence="2" id="KW-1185">Reference proteome</keyword>
<protein>
    <submittedName>
        <fullName evidence="1">Uncharacterized protein</fullName>
    </submittedName>
</protein>
<proteinExistence type="predicted"/>
<organism evidence="1 2">
    <name type="scientific">Methanoculleus formosensis</name>
    <dbReference type="NCBI Taxonomy" id="2590886"/>
    <lineage>
        <taxon>Archaea</taxon>
        <taxon>Methanobacteriati</taxon>
        <taxon>Methanobacteriota</taxon>
        <taxon>Stenosarchaea group</taxon>
        <taxon>Methanomicrobia</taxon>
        <taxon>Methanomicrobiales</taxon>
        <taxon>Methanomicrobiaceae</taxon>
        <taxon>Methanoculleus</taxon>
    </lineage>
</organism>
<sequence>MTSTTIKIDVELRDRLNALKVHPRESYNEVIERLAEMAIDEEPLSEEAIQRIERSLEDLRAGRVYTLEEVMAELKEE</sequence>
<dbReference type="EMBL" id="VHLL01000002">
    <property type="protein sequence ID" value="MCT8336992.1"/>
    <property type="molecule type" value="Genomic_DNA"/>
</dbReference>
<evidence type="ECO:0000313" key="2">
    <source>
        <dbReference type="Proteomes" id="UP001065682"/>
    </source>
</evidence>
<comment type="caution">
    <text evidence="1">The sequence shown here is derived from an EMBL/GenBank/DDBJ whole genome shotgun (WGS) entry which is preliminary data.</text>
</comment>
<dbReference type="RefSeq" id="WP_261597056.1">
    <property type="nucleotide sequence ID" value="NZ_VHLL01000002.1"/>
</dbReference>